<dbReference type="Proteomes" id="UP000277007">
    <property type="component" value="Unassembled WGS sequence"/>
</dbReference>
<evidence type="ECO:0000256" key="1">
    <source>
        <dbReference type="ARBA" id="ARBA00023002"/>
    </source>
</evidence>
<keyword evidence="1" id="KW-0560">Oxidoreductase</keyword>
<dbReference type="PANTHER" id="PTHR43060:SF15">
    <property type="entry name" value="3-HYDROXYISOBUTYRATE DEHYDROGENASE-LIKE 1, MITOCHONDRIAL-RELATED"/>
    <property type="match status" value="1"/>
</dbReference>
<reference evidence="7 8" key="1">
    <citation type="submission" date="2018-12" db="EMBL/GenBank/DDBJ databases">
        <authorList>
            <person name="Yang Y."/>
        </authorList>
    </citation>
    <scope>NUCLEOTIDE SEQUENCE [LARGE SCALE GENOMIC DNA]</scope>
    <source>
        <strain evidence="7 8">L-25-5w-1</strain>
    </source>
</reference>
<evidence type="ECO:0000259" key="6">
    <source>
        <dbReference type="Pfam" id="PF14833"/>
    </source>
</evidence>
<dbReference type="InterPro" id="IPR013328">
    <property type="entry name" value="6PGD_dom2"/>
</dbReference>
<keyword evidence="8" id="KW-1185">Reference proteome</keyword>
<proteinExistence type="predicted"/>
<evidence type="ECO:0000313" key="8">
    <source>
        <dbReference type="Proteomes" id="UP000277007"/>
    </source>
</evidence>
<dbReference type="GO" id="GO:0051287">
    <property type="term" value="F:NAD binding"/>
    <property type="evidence" value="ECO:0007669"/>
    <property type="project" value="InterPro"/>
</dbReference>
<dbReference type="GO" id="GO:0016491">
    <property type="term" value="F:oxidoreductase activity"/>
    <property type="evidence" value="ECO:0007669"/>
    <property type="project" value="UniProtKB-KW"/>
</dbReference>
<feature type="compositionally biased region" description="Polar residues" evidence="4">
    <location>
        <begin position="1"/>
        <end position="11"/>
    </location>
</feature>
<dbReference type="RefSeq" id="WP_126611728.1">
    <property type="nucleotide sequence ID" value="NZ_JBHUCY010000008.1"/>
</dbReference>
<dbReference type="AlphaFoldDB" id="A0A3S0K8F7"/>
<feature type="domain" description="6-phosphogluconate dehydrogenase NADP-binding" evidence="5">
    <location>
        <begin position="28"/>
        <end position="184"/>
    </location>
</feature>
<protein>
    <submittedName>
        <fullName evidence="7">NAD(P)-dependent oxidoreductase</fullName>
    </submittedName>
</protein>
<dbReference type="Gene3D" id="3.40.50.720">
    <property type="entry name" value="NAD(P)-binding Rossmann-like Domain"/>
    <property type="match status" value="1"/>
</dbReference>
<dbReference type="Pfam" id="PF14833">
    <property type="entry name" value="NAD_binding_11"/>
    <property type="match status" value="1"/>
</dbReference>
<dbReference type="OrthoDB" id="9812907at2"/>
<accession>A0A3S0K8F7</accession>
<evidence type="ECO:0000256" key="2">
    <source>
        <dbReference type="ARBA" id="ARBA00023027"/>
    </source>
</evidence>
<comment type="caution">
    <text evidence="7">The sequence shown here is derived from an EMBL/GenBank/DDBJ whole genome shotgun (WGS) entry which is preliminary data.</text>
</comment>
<gene>
    <name evidence="7" type="ORF">EJ903_02475</name>
</gene>
<sequence length="309" mass="31502">MSDAVTSTNVAQDAPRPDLPRPDLTGQTVGFIGLGLMGKPMARALARCGASLVVSNRSPGPVAELAAEGMIAATSAVAVAGQAEIIILMLTDTPAVESVAAALLPVLRPGHLIVDMSTTAVAATRSLAARVRAVGADWLDAPVSGGTVAADDAVLTIMAGGREASFARALPLFQAMGRRITLVGDSGAGQIAKTANQVIVGLTIGAVAEALALAKAAGADPARVRDAIRGGFAESRILDLHGGRMVTGNFTPGGRVSTQIKDLRQAEELAEQSDIDLPALGLTLELFEMLADQGDGGLDHAALYRLFGR</sequence>
<dbReference type="SUPFAM" id="SSF51735">
    <property type="entry name" value="NAD(P)-binding Rossmann-fold domains"/>
    <property type="match status" value="1"/>
</dbReference>
<dbReference type="PIRSF" id="PIRSF000103">
    <property type="entry name" value="HIBADH"/>
    <property type="match status" value="1"/>
</dbReference>
<dbReference type="InterPro" id="IPR029154">
    <property type="entry name" value="HIBADH-like_NADP-bd"/>
</dbReference>
<keyword evidence="2" id="KW-0520">NAD</keyword>
<dbReference type="Gene3D" id="1.10.1040.10">
    <property type="entry name" value="N-(1-d-carboxylethyl)-l-norvaline Dehydrogenase, domain 2"/>
    <property type="match status" value="1"/>
</dbReference>
<feature type="domain" description="3-hydroxyisobutyrate dehydrogenase-like NAD-binding" evidence="6">
    <location>
        <begin position="187"/>
        <end position="306"/>
    </location>
</feature>
<evidence type="ECO:0000313" key="7">
    <source>
        <dbReference type="EMBL" id="RTR24634.1"/>
    </source>
</evidence>
<evidence type="ECO:0000256" key="4">
    <source>
        <dbReference type="SAM" id="MobiDB-lite"/>
    </source>
</evidence>
<dbReference type="InterPro" id="IPR015815">
    <property type="entry name" value="HIBADH-related"/>
</dbReference>
<dbReference type="Pfam" id="PF03446">
    <property type="entry name" value="NAD_binding_2"/>
    <property type="match status" value="1"/>
</dbReference>
<name>A0A3S0K8F7_9PROT</name>
<dbReference type="GO" id="GO:0050661">
    <property type="term" value="F:NADP binding"/>
    <property type="evidence" value="ECO:0007669"/>
    <property type="project" value="InterPro"/>
</dbReference>
<dbReference type="SUPFAM" id="SSF48179">
    <property type="entry name" value="6-phosphogluconate dehydrogenase C-terminal domain-like"/>
    <property type="match status" value="1"/>
</dbReference>
<feature type="active site" evidence="3">
    <location>
        <position position="193"/>
    </location>
</feature>
<evidence type="ECO:0000256" key="3">
    <source>
        <dbReference type="PIRSR" id="PIRSR000103-1"/>
    </source>
</evidence>
<dbReference type="InterPro" id="IPR008927">
    <property type="entry name" value="6-PGluconate_DH-like_C_sf"/>
</dbReference>
<organism evidence="7 8">
    <name type="scientific">Azospirillum griseum</name>
    <dbReference type="NCBI Taxonomy" id="2496639"/>
    <lineage>
        <taxon>Bacteria</taxon>
        <taxon>Pseudomonadati</taxon>
        <taxon>Pseudomonadota</taxon>
        <taxon>Alphaproteobacteria</taxon>
        <taxon>Rhodospirillales</taxon>
        <taxon>Azospirillaceae</taxon>
        <taxon>Azospirillum</taxon>
    </lineage>
</organism>
<dbReference type="PANTHER" id="PTHR43060">
    <property type="entry name" value="3-HYDROXYISOBUTYRATE DEHYDROGENASE-LIKE 1, MITOCHONDRIAL-RELATED"/>
    <property type="match status" value="1"/>
</dbReference>
<feature type="region of interest" description="Disordered" evidence="4">
    <location>
        <begin position="1"/>
        <end position="23"/>
    </location>
</feature>
<evidence type="ECO:0000259" key="5">
    <source>
        <dbReference type="Pfam" id="PF03446"/>
    </source>
</evidence>
<dbReference type="EMBL" id="RXMA01000001">
    <property type="protein sequence ID" value="RTR24634.1"/>
    <property type="molecule type" value="Genomic_DNA"/>
</dbReference>
<dbReference type="InterPro" id="IPR036291">
    <property type="entry name" value="NAD(P)-bd_dom_sf"/>
</dbReference>
<dbReference type="InterPro" id="IPR006115">
    <property type="entry name" value="6PGDH_NADP-bd"/>
</dbReference>